<dbReference type="InterPro" id="IPR027328">
    <property type="entry name" value="MAPRE"/>
</dbReference>
<dbReference type="PROSITE" id="PS50021">
    <property type="entry name" value="CH"/>
    <property type="match status" value="1"/>
</dbReference>
<accession>A0ABR1FP32</accession>
<evidence type="ECO:0000256" key="6">
    <source>
        <dbReference type="ARBA" id="ARBA00022776"/>
    </source>
</evidence>
<feature type="domain" description="EB1 C-terminal" evidence="12">
    <location>
        <begin position="164"/>
        <end position="236"/>
    </location>
</feature>
<protein>
    <submittedName>
        <fullName evidence="13">Microtubule-associated protein</fullName>
    </submittedName>
</protein>
<name>A0ABR1FP32_AURAN</name>
<comment type="similarity">
    <text evidence="2">Belongs to the MAPRE family.</text>
</comment>
<dbReference type="Gene3D" id="1.10.418.10">
    <property type="entry name" value="Calponin-like domain"/>
    <property type="match status" value="1"/>
</dbReference>
<keyword evidence="5 9" id="KW-0493">Microtubule</keyword>
<evidence type="ECO:0000256" key="5">
    <source>
        <dbReference type="ARBA" id="ARBA00022701"/>
    </source>
</evidence>
<dbReference type="Pfam" id="PF03271">
    <property type="entry name" value="EB1"/>
    <property type="match status" value="1"/>
</dbReference>
<dbReference type="Gene3D" id="1.20.5.1430">
    <property type="match status" value="1"/>
</dbReference>
<keyword evidence="6" id="KW-0498">Mitosis</keyword>
<evidence type="ECO:0000256" key="7">
    <source>
        <dbReference type="ARBA" id="ARBA00023212"/>
    </source>
</evidence>
<evidence type="ECO:0000259" key="11">
    <source>
        <dbReference type="PROSITE" id="PS50021"/>
    </source>
</evidence>
<evidence type="ECO:0000256" key="3">
    <source>
        <dbReference type="ARBA" id="ARBA00022490"/>
    </source>
</evidence>
<keyword evidence="7" id="KW-0206">Cytoskeleton</keyword>
<evidence type="ECO:0000256" key="10">
    <source>
        <dbReference type="SAM" id="MobiDB-lite"/>
    </source>
</evidence>
<evidence type="ECO:0000259" key="12">
    <source>
        <dbReference type="PROSITE" id="PS51230"/>
    </source>
</evidence>
<dbReference type="InterPro" id="IPR001715">
    <property type="entry name" value="CH_dom"/>
</dbReference>
<evidence type="ECO:0000313" key="14">
    <source>
        <dbReference type="Proteomes" id="UP001363151"/>
    </source>
</evidence>
<evidence type="ECO:0000256" key="1">
    <source>
        <dbReference type="ARBA" id="ARBA00004245"/>
    </source>
</evidence>
<dbReference type="Proteomes" id="UP001363151">
    <property type="component" value="Unassembled WGS sequence"/>
</dbReference>
<dbReference type="SUPFAM" id="SSF47576">
    <property type="entry name" value="Calponin-homology domain, CH-domain"/>
    <property type="match status" value="1"/>
</dbReference>
<evidence type="ECO:0000256" key="8">
    <source>
        <dbReference type="ARBA" id="ARBA00023306"/>
    </source>
</evidence>
<dbReference type="PANTHER" id="PTHR10623">
    <property type="entry name" value="MICROTUBULE-ASSOCIATED PROTEIN RP/EB FAMILY MEMBER"/>
    <property type="match status" value="1"/>
</dbReference>
<organism evidence="13 14">
    <name type="scientific">Aureococcus anophagefferens</name>
    <name type="common">Harmful bloom alga</name>
    <dbReference type="NCBI Taxonomy" id="44056"/>
    <lineage>
        <taxon>Eukaryota</taxon>
        <taxon>Sar</taxon>
        <taxon>Stramenopiles</taxon>
        <taxon>Ochrophyta</taxon>
        <taxon>Pelagophyceae</taxon>
        <taxon>Pelagomonadales</taxon>
        <taxon>Pelagomonadaceae</taxon>
        <taxon>Aureococcus</taxon>
    </lineage>
</organism>
<proteinExistence type="inferred from homology"/>
<dbReference type="Pfam" id="PF00307">
    <property type="entry name" value="CH"/>
    <property type="match status" value="1"/>
</dbReference>
<feature type="region of interest" description="Disordered" evidence="10">
    <location>
        <begin position="148"/>
        <end position="176"/>
    </location>
</feature>
<keyword evidence="4" id="KW-0132">Cell division</keyword>
<evidence type="ECO:0000256" key="2">
    <source>
        <dbReference type="ARBA" id="ARBA00010729"/>
    </source>
</evidence>
<evidence type="ECO:0000313" key="13">
    <source>
        <dbReference type="EMBL" id="KAK7234725.1"/>
    </source>
</evidence>
<gene>
    <name evidence="13" type="primary">EB1</name>
    <name evidence="13" type="ORF">SO694_00199019</name>
</gene>
<dbReference type="PROSITE" id="PS51230">
    <property type="entry name" value="EB1_C"/>
    <property type="match status" value="1"/>
</dbReference>
<feature type="region of interest" description="Disordered" evidence="10">
    <location>
        <begin position="238"/>
        <end position="265"/>
    </location>
</feature>
<evidence type="ECO:0000256" key="9">
    <source>
        <dbReference type="PROSITE-ProRule" id="PRU00576"/>
    </source>
</evidence>
<keyword evidence="3" id="KW-0963">Cytoplasm</keyword>
<dbReference type="SUPFAM" id="SSF140612">
    <property type="entry name" value="EB1 dimerisation domain-like"/>
    <property type="match status" value="1"/>
</dbReference>
<keyword evidence="14" id="KW-1185">Reference proteome</keyword>
<sequence>MAPFMAPSTSSAYSAATVTRETRTAPSNDRVVGMMDAAYFVGRRELLDWINTTLELNVQRIEDTCSGAVACQLMDCIQPNTVPMSKVNWGAKDEYAMICNYKLLQSAFDRARVSKPVEVNRLIRGKYQDNLEFMQWFKAFYDGQRPVDGYDPAAAPPADENRPPAPPRGDGGKAAAARDAELLEALEAVENERDFYFKKLQAVEAALRCRPPGDTAAALAKDVYRVLYEASEPDLAALGEAPAPARRAQPARPSSRRPSRRPSSSPKLVLLLTLRSGGRAYRGVSRGHFAFRDARAAARAHPSDEAWPVFLAHVVGLDLQYGPQVPDVEVVDGARSSQFAGRGPAV</sequence>
<feature type="compositionally biased region" description="Low complexity" evidence="10">
    <location>
        <begin position="241"/>
        <end position="253"/>
    </location>
</feature>
<comment type="subcellular location">
    <subcellularLocation>
        <location evidence="1">Cytoplasm</location>
        <location evidence="1">Cytoskeleton</location>
    </subcellularLocation>
</comment>
<dbReference type="InterPro" id="IPR036872">
    <property type="entry name" value="CH_dom_sf"/>
</dbReference>
<dbReference type="InterPro" id="IPR036133">
    <property type="entry name" value="EB1_C_sf"/>
</dbReference>
<reference evidence="13 14" key="1">
    <citation type="submission" date="2024-03" db="EMBL/GenBank/DDBJ databases">
        <title>Aureococcus anophagefferens CCMP1851 and Kratosvirus quantuckense: Draft genome of a second virus-susceptible host strain in the model system.</title>
        <authorList>
            <person name="Chase E."/>
            <person name="Truchon A.R."/>
            <person name="Schepens W."/>
            <person name="Wilhelm S.W."/>
        </authorList>
    </citation>
    <scope>NUCLEOTIDE SEQUENCE [LARGE SCALE GENOMIC DNA]</scope>
    <source>
        <strain evidence="13 14">CCMP1851</strain>
    </source>
</reference>
<evidence type="ECO:0000256" key="4">
    <source>
        <dbReference type="ARBA" id="ARBA00022618"/>
    </source>
</evidence>
<comment type="caution">
    <text evidence="13">The sequence shown here is derived from an EMBL/GenBank/DDBJ whole genome shotgun (WGS) entry which is preliminary data.</text>
</comment>
<dbReference type="EMBL" id="JBBJCI010000314">
    <property type="protein sequence ID" value="KAK7234725.1"/>
    <property type="molecule type" value="Genomic_DNA"/>
</dbReference>
<feature type="domain" description="Calponin-homology (CH)" evidence="11">
    <location>
        <begin position="40"/>
        <end position="142"/>
    </location>
</feature>
<keyword evidence="8" id="KW-0131">Cell cycle</keyword>
<dbReference type="InterPro" id="IPR004953">
    <property type="entry name" value="EB1_C"/>
</dbReference>